<dbReference type="STRING" id="1330330.IX53_07880"/>
<sequence length="903" mass="101852">MRKSGLVLPLSVILMVFISLMALTLLNTTSQKMELLFNRINKAELQLYAGNVFFTNYSYIQKKFMDNSSLVLSNYPEYTKAATTPAFYKEFLKSFSSDTLENQGWKELFNEFSDSVFYIPGANLEALFSRLAKGLDVKLVMIPHKNFPSTLLTVVRVKSKKATTYLWGLVGSKYFSNWSRFELKSNTTAMWFPGSVLYGPTFFGSAGVGNGGLRAVMTIPPDESNINAYGPVFNGEVWYETWDFSLQLNPALEKPRKQIRVDQDGDGKYETNLGNKNYVVYNTGDATWIYVDGFKNVIEANTITTKGSYLYVNGSVKDFLPNGYSDDFNAKYLPWFLPGGVRKVDQDMMARLETRFSEMETYYTQNFSNITHLEDILDASYHATSGLQESYVSNGIKFEDTTRSLGTGSSISETETIENITGTIDINDVLLSIVPEVRTWLNSKNNYILSVKKQIGVPLNTNPLTEAQVQKWLEYDAIINFPNTTVVTSQKKTITQLQQTGSTTVKDFASSVSVSADVLTGSEVETLLATSMNLSPLKEYSVLKISWPREITIGGSGQFRQRTRTATREAIEYIETTKNVKVTLKWWKWRYKKGKWIKRTKTYYTSKNFTVTVPVKVKTWGDWVYGDWSDWEILSGYSSKKGSTYNASVDYYVITDPKEFDKQSFDSVVTYKVNSEDELIYPSFTATPVMLTHKGLMIVDNNISIGGSGIKYGVGKTLGREATVIEGKFTILSKNGNIATNGDIIYHDLLSDSTFMSYVDQPGEAFDPDYDPNDSAYAVSLDDMLNLVAANGNIYLPYAATYADRMRIKNIKLTSNIFAFGKGNRGEINIEKYYKYNVNMGYRHIFGTMVSRDNSAAGTSGWYGESYGFRSRNYYDERLYGNEDMPFGTPESNLLQAMGIGMK</sequence>
<organism evidence="2 3">
    <name type="scientific">Kosmotoga pacifica</name>
    <dbReference type="NCBI Taxonomy" id="1330330"/>
    <lineage>
        <taxon>Bacteria</taxon>
        <taxon>Thermotogati</taxon>
        <taxon>Thermotogota</taxon>
        <taxon>Thermotogae</taxon>
        <taxon>Kosmotogales</taxon>
        <taxon>Kosmotogaceae</taxon>
        <taxon>Kosmotoga</taxon>
    </lineage>
</organism>
<dbReference type="EMBL" id="CP011232">
    <property type="protein sequence ID" value="AKI97744.1"/>
    <property type="molecule type" value="Genomic_DNA"/>
</dbReference>
<protein>
    <submittedName>
        <fullName evidence="2">Uncharacterized protein</fullName>
    </submittedName>
</protein>
<reference evidence="2 3" key="1">
    <citation type="submission" date="2015-04" db="EMBL/GenBank/DDBJ databases">
        <title>Complete Genome Sequence of Kosmotoga pacifica SLHLJ1.</title>
        <authorList>
            <person name="Jiang L.J."/>
            <person name="Shao Z.Z."/>
            <person name="Jebbar M."/>
        </authorList>
    </citation>
    <scope>NUCLEOTIDE SEQUENCE [LARGE SCALE GENOMIC DNA]</scope>
    <source>
        <strain evidence="2 3">SLHLJ1</strain>
    </source>
</reference>
<keyword evidence="3" id="KW-1185">Reference proteome</keyword>
<gene>
    <name evidence="2" type="ORF">IX53_07880</name>
</gene>
<dbReference type="KEGG" id="kpf:IX53_07880"/>
<dbReference type="RefSeq" id="WP_047754879.1">
    <property type="nucleotide sequence ID" value="NZ_CAJUHA010000017.1"/>
</dbReference>
<keyword evidence="1" id="KW-0472">Membrane</keyword>
<keyword evidence="1" id="KW-1133">Transmembrane helix</keyword>
<dbReference type="AlphaFoldDB" id="A0A0G2ZDV6"/>
<dbReference type="OrthoDB" id="49604at2"/>
<dbReference type="PATRIC" id="fig|1330330.3.peg.1594"/>
<feature type="transmembrane region" description="Helical" evidence="1">
    <location>
        <begin position="7"/>
        <end position="26"/>
    </location>
</feature>
<evidence type="ECO:0000313" key="2">
    <source>
        <dbReference type="EMBL" id="AKI97744.1"/>
    </source>
</evidence>
<evidence type="ECO:0000313" key="3">
    <source>
        <dbReference type="Proteomes" id="UP000035159"/>
    </source>
</evidence>
<evidence type="ECO:0000256" key="1">
    <source>
        <dbReference type="SAM" id="Phobius"/>
    </source>
</evidence>
<dbReference type="Proteomes" id="UP000035159">
    <property type="component" value="Chromosome"/>
</dbReference>
<keyword evidence="1" id="KW-0812">Transmembrane</keyword>
<accession>A0A0G2ZDV6</accession>
<proteinExistence type="predicted"/>
<name>A0A0G2ZDV6_9BACT</name>